<dbReference type="HAMAP" id="MF_00688">
    <property type="entry name" value="Leu_Phe_trans"/>
    <property type="match status" value="1"/>
</dbReference>
<reference evidence="6" key="1">
    <citation type="journal article" date="2014" name="Int. J. Syst. Evol. Microbiol.">
        <title>Complete genome sequence of Corynebacterium casei LMG S-19264T (=DSM 44701T), isolated from a smear-ripened cheese.</title>
        <authorList>
            <consortium name="US DOE Joint Genome Institute (JGI-PGF)"/>
            <person name="Walter F."/>
            <person name="Albersmeier A."/>
            <person name="Kalinowski J."/>
            <person name="Ruckert C."/>
        </authorList>
    </citation>
    <scope>NUCLEOTIDE SEQUENCE</scope>
    <source>
        <strain evidence="6">KCTC 23310</strain>
    </source>
</reference>
<dbReference type="InterPro" id="IPR004616">
    <property type="entry name" value="Leu/Phe-tRNA_Trfase"/>
</dbReference>
<feature type="region of interest" description="Disordered" evidence="5">
    <location>
        <begin position="219"/>
        <end position="248"/>
    </location>
</feature>
<reference evidence="6" key="2">
    <citation type="submission" date="2020-09" db="EMBL/GenBank/DDBJ databases">
        <authorList>
            <person name="Sun Q."/>
            <person name="Kim S."/>
        </authorList>
    </citation>
    <scope>NUCLEOTIDE SEQUENCE</scope>
    <source>
        <strain evidence="6">KCTC 23310</strain>
    </source>
</reference>
<accession>A0A918TQC2</accession>
<protein>
    <recommendedName>
        <fullName evidence="4">Leucyl/phenylalanyl-tRNA--protein transferase</fullName>
        <ecNumber evidence="4">2.3.2.6</ecNumber>
    </recommendedName>
    <alternativeName>
        <fullName evidence="4">L/F-transferase</fullName>
    </alternativeName>
    <alternativeName>
        <fullName evidence="4">Leucyltransferase</fullName>
    </alternativeName>
    <alternativeName>
        <fullName evidence="4">Phenyalanyltransferase</fullName>
    </alternativeName>
</protein>
<dbReference type="InterPro" id="IPR016181">
    <property type="entry name" value="Acyl_CoA_acyltransferase"/>
</dbReference>
<keyword evidence="2 4" id="KW-0808">Transferase</keyword>
<evidence type="ECO:0000313" key="6">
    <source>
        <dbReference type="EMBL" id="GHC57522.1"/>
    </source>
</evidence>
<dbReference type="GO" id="GO:0008914">
    <property type="term" value="F:leucyl-tRNA--protein transferase activity"/>
    <property type="evidence" value="ECO:0007669"/>
    <property type="project" value="UniProtKB-UniRule"/>
</dbReference>
<dbReference type="EMBL" id="BMYJ01000006">
    <property type="protein sequence ID" value="GHC57522.1"/>
    <property type="molecule type" value="Genomic_DNA"/>
</dbReference>
<sequence length="248" mass="27034">MSGPVQPGLTADTLLRAYALGIFPMAESRDNLQIHWIEPRQRGVFPIGGFHVSRSLARTLAKGQFQITTDRDFRGVLQGCADRPETWINPTIEGLYLDLYRKGHAHSLEVWNGARLIGGIYGVTLGAAFFGESMFSRETDASKIALAFLMQRLQAGGFTLFDTQFNTPHLASLGAVEIPRAEYLRRLKKAVEAKARFNPPGFRPDYSLAGLARGRSLVETAPSSAAESAPSSTGPAPSGKRQRKGQTS</sequence>
<dbReference type="PANTHER" id="PTHR30098">
    <property type="entry name" value="LEUCYL/PHENYLALANYL-TRNA--PROTEIN TRANSFERASE"/>
    <property type="match status" value="1"/>
</dbReference>
<organism evidence="6 7">
    <name type="scientific">Neogemmobacter tilapiae</name>
    <dbReference type="NCBI Taxonomy" id="875041"/>
    <lineage>
        <taxon>Bacteria</taxon>
        <taxon>Pseudomonadati</taxon>
        <taxon>Pseudomonadota</taxon>
        <taxon>Alphaproteobacteria</taxon>
        <taxon>Rhodobacterales</taxon>
        <taxon>Paracoccaceae</taxon>
        <taxon>Neogemmobacter</taxon>
    </lineage>
</organism>
<dbReference type="AlphaFoldDB" id="A0A918TQC2"/>
<evidence type="ECO:0000256" key="3">
    <source>
        <dbReference type="ARBA" id="ARBA00023315"/>
    </source>
</evidence>
<dbReference type="EC" id="2.3.2.6" evidence="4"/>
<comment type="catalytic activity">
    <reaction evidence="4">
        <text>N-terminal L-arginyl-[protein] + L-leucyl-tRNA(Leu) = N-terminal L-leucyl-L-arginyl-[protein] + tRNA(Leu) + H(+)</text>
        <dbReference type="Rhea" id="RHEA:50416"/>
        <dbReference type="Rhea" id="RHEA-COMP:9613"/>
        <dbReference type="Rhea" id="RHEA-COMP:9622"/>
        <dbReference type="Rhea" id="RHEA-COMP:12672"/>
        <dbReference type="Rhea" id="RHEA-COMP:12673"/>
        <dbReference type="ChEBI" id="CHEBI:15378"/>
        <dbReference type="ChEBI" id="CHEBI:64719"/>
        <dbReference type="ChEBI" id="CHEBI:78442"/>
        <dbReference type="ChEBI" id="CHEBI:78494"/>
        <dbReference type="ChEBI" id="CHEBI:133044"/>
        <dbReference type="EC" id="2.3.2.6"/>
    </reaction>
</comment>
<dbReference type="InterPro" id="IPR042203">
    <property type="entry name" value="Leu/Phe-tRNA_Trfase_C"/>
</dbReference>
<evidence type="ECO:0000256" key="4">
    <source>
        <dbReference type="HAMAP-Rule" id="MF_00688"/>
    </source>
</evidence>
<dbReference type="RefSeq" id="WP_189411648.1">
    <property type="nucleotide sequence ID" value="NZ_BMYJ01000006.1"/>
</dbReference>
<comment type="function">
    <text evidence="4">Functions in the N-end rule pathway of protein degradation where it conjugates Leu, Phe and, less efficiently, Met from aminoacyl-tRNAs to the N-termini of proteins containing an N-terminal arginine or lysine.</text>
</comment>
<keyword evidence="7" id="KW-1185">Reference proteome</keyword>
<dbReference type="Pfam" id="PF03588">
    <property type="entry name" value="Leu_Phe_trans"/>
    <property type="match status" value="1"/>
</dbReference>
<comment type="catalytic activity">
    <reaction evidence="4">
        <text>N-terminal L-lysyl-[protein] + L-leucyl-tRNA(Leu) = N-terminal L-leucyl-L-lysyl-[protein] + tRNA(Leu) + H(+)</text>
        <dbReference type="Rhea" id="RHEA:12340"/>
        <dbReference type="Rhea" id="RHEA-COMP:9613"/>
        <dbReference type="Rhea" id="RHEA-COMP:9622"/>
        <dbReference type="Rhea" id="RHEA-COMP:12670"/>
        <dbReference type="Rhea" id="RHEA-COMP:12671"/>
        <dbReference type="ChEBI" id="CHEBI:15378"/>
        <dbReference type="ChEBI" id="CHEBI:65249"/>
        <dbReference type="ChEBI" id="CHEBI:78442"/>
        <dbReference type="ChEBI" id="CHEBI:78494"/>
        <dbReference type="ChEBI" id="CHEBI:133043"/>
        <dbReference type="EC" id="2.3.2.6"/>
    </reaction>
</comment>
<gene>
    <name evidence="4 6" type="primary">aat</name>
    <name evidence="6" type="ORF">GCM10007315_21200</name>
</gene>
<dbReference type="GO" id="GO:0005737">
    <property type="term" value="C:cytoplasm"/>
    <property type="evidence" value="ECO:0007669"/>
    <property type="project" value="UniProtKB-SubCell"/>
</dbReference>
<dbReference type="Gene3D" id="3.40.630.70">
    <property type="entry name" value="Leucyl/phenylalanyl-tRNA-protein transferase, C-terminal domain"/>
    <property type="match status" value="1"/>
</dbReference>
<comment type="caution">
    <text evidence="6">The sequence shown here is derived from an EMBL/GenBank/DDBJ whole genome shotgun (WGS) entry which is preliminary data.</text>
</comment>
<name>A0A918TQC2_9RHOB</name>
<dbReference type="GO" id="GO:0030163">
    <property type="term" value="P:protein catabolic process"/>
    <property type="evidence" value="ECO:0007669"/>
    <property type="project" value="UniProtKB-UniRule"/>
</dbReference>
<evidence type="ECO:0000256" key="2">
    <source>
        <dbReference type="ARBA" id="ARBA00022679"/>
    </source>
</evidence>
<keyword evidence="1 4" id="KW-0963">Cytoplasm</keyword>
<evidence type="ECO:0000256" key="5">
    <source>
        <dbReference type="SAM" id="MobiDB-lite"/>
    </source>
</evidence>
<dbReference type="SUPFAM" id="SSF55729">
    <property type="entry name" value="Acyl-CoA N-acyltransferases (Nat)"/>
    <property type="match status" value="1"/>
</dbReference>
<feature type="compositionally biased region" description="Low complexity" evidence="5">
    <location>
        <begin position="219"/>
        <end position="239"/>
    </location>
</feature>
<proteinExistence type="inferred from homology"/>
<dbReference type="PANTHER" id="PTHR30098:SF2">
    <property type="entry name" value="LEUCYL_PHENYLALANYL-TRNA--PROTEIN TRANSFERASE"/>
    <property type="match status" value="1"/>
</dbReference>
<comment type="catalytic activity">
    <reaction evidence="4">
        <text>L-phenylalanyl-tRNA(Phe) + an N-terminal L-alpha-aminoacyl-[protein] = an N-terminal L-phenylalanyl-L-alpha-aminoacyl-[protein] + tRNA(Phe)</text>
        <dbReference type="Rhea" id="RHEA:43632"/>
        <dbReference type="Rhea" id="RHEA-COMP:9668"/>
        <dbReference type="Rhea" id="RHEA-COMP:9699"/>
        <dbReference type="Rhea" id="RHEA-COMP:10636"/>
        <dbReference type="Rhea" id="RHEA-COMP:10637"/>
        <dbReference type="ChEBI" id="CHEBI:78442"/>
        <dbReference type="ChEBI" id="CHEBI:78531"/>
        <dbReference type="ChEBI" id="CHEBI:78597"/>
        <dbReference type="ChEBI" id="CHEBI:83561"/>
        <dbReference type="EC" id="2.3.2.6"/>
    </reaction>
</comment>
<dbReference type="Proteomes" id="UP000638981">
    <property type="component" value="Unassembled WGS sequence"/>
</dbReference>
<dbReference type="NCBIfam" id="TIGR00667">
    <property type="entry name" value="aat"/>
    <property type="match status" value="1"/>
</dbReference>
<keyword evidence="3 4" id="KW-0012">Acyltransferase</keyword>
<evidence type="ECO:0000313" key="7">
    <source>
        <dbReference type="Proteomes" id="UP000638981"/>
    </source>
</evidence>
<comment type="similarity">
    <text evidence="4">Belongs to the L/F-transferase family.</text>
</comment>
<comment type="subcellular location">
    <subcellularLocation>
        <location evidence="4">Cytoplasm</location>
    </subcellularLocation>
</comment>
<evidence type="ECO:0000256" key="1">
    <source>
        <dbReference type="ARBA" id="ARBA00022490"/>
    </source>
</evidence>